<evidence type="ECO:0000313" key="3">
    <source>
        <dbReference type="EMBL" id="NIE45299.1"/>
    </source>
</evidence>
<dbReference type="VEuPathDB" id="VectorBase:LOC119179984"/>
<feature type="signal peptide" evidence="2">
    <location>
        <begin position="1"/>
        <end position="20"/>
    </location>
</feature>
<feature type="region of interest" description="Disordered" evidence="1">
    <location>
        <begin position="142"/>
        <end position="283"/>
    </location>
</feature>
<feature type="compositionally biased region" description="Basic and acidic residues" evidence="1">
    <location>
        <begin position="270"/>
        <end position="283"/>
    </location>
</feature>
<sequence>MAPSVRVLLVLAHLAVMVVGKHGLGRVQDKYQSDRCKKLMRMIMWCGSEKDWKNEIQRKMAAHMGGSNFTDEVDECLAASLDPDDRMSYCTDIKSLRVYLMCSRQTLFNRVHIGSKFAALMFHRGFEHCVKVNMGMMEADLGMSNDEETGPSDDDDDDEYYKKLDRPKKPQRRRPAVYDEDRHDHHNHRDEQGGHYARMVRKRDHRKQTRPFHKDLRHKRRPLHDDGINRHEGRVRKNRNKWHNDRETNGRDKRPHEVFGVQRRRQHRRPLGDRDMMNRHDRH</sequence>
<reference evidence="3" key="1">
    <citation type="submission" date="2020-03" db="EMBL/GenBank/DDBJ databases">
        <title>A transcriptome and proteome of the tick Rhipicephalus microplus shaped by the genetic composition of its hosts and developmental stage.</title>
        <authorList>
            <person name="Garcia G.R."/>
            <person name="Ribeiro J.M.C."/>
            <person name="Maruyama S.R."/>
            <person name="Gardinasse L.G."/>
            <person name="Nelson K."/>
            <person name="Ferreira B.R."/>
            <person name="Andrade T.G."/>
            <person name="Santos I.K.F.M."/>
        </authorList>
    </citation>
    <scope>NUCLEOTIDE SEQUENCE</scope>
    <source>
        <strain evidence="3">NSGR</strain>
        <tissue evidence="3">Salivary glands</tissue>
    </source>
</reference>
<proteinExistence type="predicted"/>
<dbReference type="AlphaFoldDB" id="A0A6G5A3D5"/>
<feature type="compositionally biased region" description="Basic and acidic residues" evidence="1">
    <location>
        <begin position="176"/>
        <end position="193"/>
    </location>
</feature>
<organism evidence="3">
    <name type="scientific">Rhipicephalus microplus</name>
    <name type="common">Cattle tick</name>
    <name type="synonym">Boophilus microplus</name>
    <dbReference type="NCBI Taxonomy" id="6941"/>
    <lineage>
        <taxon>Eukaryota</taxon>
        <taxon>Metazoa</taxon>
        <taxon>Ecdysozoa</taxon>
        <taxon>Arthropoda</taxon>
        <taxon>Chelicerata</taxon>
        <taxon>Arachnida</taxon>
        <taxon>Acari</taxon>
        <taxon>Parasitiformes</taxon>
        <taxon>Ixodida</taxon>
        <taxon>Ixodoidea</taxon>
        <taxon>Ixodidae</taxon>
        <taxon>Rhipicephalinae</taxon>
        <taxon>Rhipicephalus</taxon>
        <taxon>Boophilus</taxon>
    </lineage>
</organism>
<feature type="chain" id="PRO_5026199115" evidence="2">
    <location>
        <begin position="21"/>
        <end position="283"/>
    </location>
</feature>
<feature type="compositionally biased region" description="Basic and acidic residues" evidence="1">
    <location>
        <begin position="242"/>
        <end position="257"/>
    </location>
</feature>
<feature type="compositionally biased region" description="Basic and acidic residues" evidence="1">
    <location>
        <begin position="223"/>
        <end position="232"/>
    </location>
</feature>
<feature type="compositionally biased region" description="Acidic residues" evidence="1">
    <location>
        <begin position="145"/>
        <end position="159"/>
    </location>
</feature>
<dbReference type="EMBL" id="GIKN01003026">
    <property type="protein sequence ID" value="NIE45299.1"/>
    <property type="molecule type" value="Transcribed_RNA"/>
</dbReference>
<name>A0A6G5A3D5_RHIMP</name>
<accession>A0A6G5A3D5</accession>
<protein>
    <submittedName>
        <fullName evidence="3">Putative secreted protein</fullName>
    </submittedName>
</protein>
<evidence type="ECO:0000256" key="1">
    <source>
        <dbReference type="SAM" id="MobiDB-lite"/>
    </source>
</evidence>
<evidence type="ECO:0000256" key="2">
    <source>
        <dbReference type="SAM" id="SignalP"/>
    </source>
</evidence>
<dbReference type="OrthoDB" id="10591285at2759"/>
<feature type="compositionally biased region" description="Basic residues" evidence="1">
    <location>
        <begin position="198"/>
        <end position="222"/>
    </location>
</feature>
<keyword evidence="2" id="KW-0732">Signal</keyword>